<keyword evidence="3" id="KW-1185">Reference proteome</keyword>
<organism evidence="2 3">
    <name type="scientific">Quercus suber</name>
    <name type="common">Cork oak</name>
    <dbReference type="NCBI Taxonomy" id="58331"/>
    <lineage>
        <taxon>Eukaryota</taxon>
        <taxon>Viridiplantae</taxon>
        <taxon>Streptophyta</taxon>
        <taxon>Embryophyta</taxon>
        <taxon>Tracheophyta</taxon>
        <taxon>Spermatophyta</taxon>
        <taxon>Magnoliopsida</taxon>
        <taxon>eudicotyledons</taxon>
        <taxon>Gunneridae</taxon>
        <taxon>Pentapetalae</taxon>
        <taxon>rosids</taxon>
        <taxon>fabids</taxon>
        <taxon>Fagales</taxon>
        <taxon>Fagaceae</taxon>
        <taxon>Quercus</taxon>
    </lineage>
</organism>
<reference evidence="2 3" key="1">
    <citation type="journal article" date="2018" name="Sci. Data">
        <title>The draft genome sequence of cork oak.</title>
        <authorList>
            <person name="Ramos A.M."/>
            <person name="Usie A."/>
            <person name="Barbosa P."/>
            <person name="Barros P.M."/>
            <person name="Capote T."/>
            <person name="Chaves I."/>
            <person name="Simoes F."/>
            <person name="Abreu I."/>
            <person name="Carrasquinho I."/>
            <person name="Faro C."/>
            <person name="Guimaraes J.B."/>
            <person name="Mendonca D."/>
            <person name="Nobrega F."/>
            <person name="Rodrigues L."/>
            <person name="Saibo N.J.M."/>
            <person name="Varela M.C."/>
            <person name="Egas C."/>
            <person name="Matos J."/>
            <person name="Miguel C.M."/>
            <person name="Oliveira M.M."/>
            <person name="Ricardo C.P."/>
            <person name="Goncalves S."/>
        </authorList>
    </citation>
    <scope>NUCLEOTIDE SEQUENCE [LARGE SCALE GENOMIC DNA]</scope>
    <source>
        <strain evidence="3">cv. HL8</strain>
    </source>
</reference>
<evidence type="ECO:0000313" key="3">
    <source>
        <dbReference type="Proteomes" id="UP000237347"/>
    </source>
</evidence>
<evidence type="ECO:0000256" key="1">
    <source>
        <dbReference type="SAM" id="MobiDB-lite"/>
    </source>
</evidence>
<feature type="region of interest" description="Disordered" evidence="1">
    <location>
        <begin position="1"/>
        <end position="21"/>
    </location>
</feature>
<dbReference type="AlphaFoldDB" id="A0AAW0IP12"/>
<accession>A0AAW0IP12</accession>
<sequence length="65" mass="7394">MERESLKRSEEEEDTLALNPEKSAKTVTIGKTTQSILYEGISSLCFTCGKIGHKKKTYLYLIREP</sequence>
<protein>
    <recommendedName>
        <fullName evidence="4">CCHC-type domain-containing protein</fullName>
    </recommendedName>
</protein>
<name>A0AAW0IP12_QUESU</name>
<evidence type="ECO:0000313" key="2">
    <source>
        <dbReference type="EMBL" id="KAK7816044.1"/>
    </source>
</evidence>
<comment type="caution">
    <text evidence="2">The sequence shown here is derived from an EMBL/GenBank/DDBJ whole genome shotgun (WGS) entry which is preliminary data.</text>
</comment>
<evidence type="ECO:0008006" key="4">
    <source>
        <dbReference type="Google" id="ProtNLM"/>
    </source>
</evidence>
<proteinExistence type="predicted"/>
<dbReference type="EMBL" id="PKMF04000963">
    <property type="protein sequence ID" value="KAK7816044.1"/>
    <property type="molecule type" value="Genomic_DNA"/>
</dbReference>
<gene>
    <name evidence="2" type="ORF">CFP56_000798</name>
</gene>
<feature type="compositionally biased region" description="Basic and acidic residues" evidence="1">
    <location>
        <begin position="1"/>
        <end position="10"/>
    </location>
</feature>
<dbReference type="Proteomes" id="UP000237347">
    <property type="component" value="Unassembled WGS sequence"/>
</dbReference>